<dbReference type="InterPro" id="IPR011250">
    <property type="entry name" value="OMP/PagP_B-barrel"/>
</dbReference>
<dbReference type="RefSeq" id="WP_091647679.1">
    <property type="nucleotide sequence ID" value="NZ_FNHQ01000002.1"/>
</dbReference>
<accession>A0A1G9R3Q5</accession>
<dbReference type="Gene3D" id="2.40.160.10">
    <property type="entry name" value="Porin"/>
    <property type="match status" value="1"/>
</dbReference>
<keyword evidence="1 2" id="KW-0732">Signal</keyword>
<evidence type="ECO:0000259" key="3">
    <source>
        <dbReference type="Pfam" id="PF13505"/>
    </source>
</evidence>
<sequence>MKNKSLVLAAMLATCITSFAFAAPQTQWNKGETQIDLGLWNAKAESGGSTGSKWNVNGGATYGLTDQWAVQYEYSGLKTKHDDTTGNSQEINAVYSLNKNVAVYGGWNRIKNSFNNVGSDESARNYNCTNNVLQLGVIAKKSIGNNFDVYAKGALGTKKTSLWEAGINYAVSKNLDVNAGYRYVNTEINDDINLTYKGAIIGASYRLGSGK</sequence>
<proteinExistence type="predicted"/>
<evidence type="ECO:0000256" key="2">
    <source>
        <dbReference type="SAM" id="SignalP"/>
    </source>
</evidence>
<evidence type="ECO:0000313" key="4">
    <source>
        <dbReference type="EMBL" id="SDM17884.1"/>
    </source>
</evidence>
<dbReference type="InterPro" id="IPR023614">
    <property type="entry name" value="Porin_dom_sf"/>
</dbReference>
<dbReference type="Proteomes" id="UP000199309">
    <property type="component" value="Unassembled WGS sequence"/>
</dbReference>
<feature type="domain" description="Outer membrane protein beta-barrel" evidence="3">
    <location>
        <begin position="15"/>
        <end position="206"/>
    </location>
</feature>
<evidence type="ECO:0000313" key="5">
    <source>
        <dbReference type="Proteomes" id="UP000199309"/>
    </source>
</evidence>
<keyword evidence="5" id="KW-1185">Reference proteome</keyword>
<name>A0A1G9R3Q5_9FIRM</name>
<dbReference type="OrthoDB" id="1627926at2"/>
<organism evidence="4 5">
    <name type="scientific">Megasphaera paucivorans</name>
    <dbReference type="NCBI Taxonomy" id="349095"/>
    <lineage>
        <taxon>Bacteria</taxon>
        <taxon>Bacillati</taxon>
        <taxon>Bacillota</taxon>
        <taxon>Negativicutes</taxon>
        <taxon>Veillonellales</taxon>
        <taxon>Veillonellaceae</taxon>
        <taxon>Megasphaera</taxon>
    </lineage>
</organism>
<dbReference type="AlphaFoldDB" id="A0A1G9R3Q5"/>
<protein>
    <submittedName>
        <fullName evidence="4">Outer membrane protein beta-barrel domain-containing protein</fullName>
    </submittedName>
</protein>
<evidence type="ECO:0000256" key="1">
    <source>
        <dbReference type="ARBA" id="ARBA00022729"/>
    </source>
</evidence>
<dbReference type="SUPFAM" id="SSF56925">
    <property type="entry name" value="OMPA-like"/>
    <property type="match status" value="1"/>
</dbReference>
<dbReference type="InterPro" id="IPR027385">
    <property type="entry name" value="Beta-barrel_OMP"/>
</dbReference>
<dbReference type="STRING" id="349095.SAMN05660299_00385"/>
<dbReference type="EMBL" id="FNHQ01000002">
    <property type="protein sequence ID" value="SDM17884.1"/>
    <property type="molecule type" value="Genomic_DNA"/>
</dbReference>
<reference evidence="4 5" key="1">
    <citation type="submission" date="2016-10" db="EMBL/GenBank/DDBJ databases">
        <authorList>
            <person name="de Groot N.N."/>
        </authorList>
    </citation>
    <scope>NUCLEOTIDE SEQUENCE [LARGE SCALE GENOMIC DNA]</scope>
    <source>
        <strain evidence="4 5">DSM 16981</strain>
    </source>
</reference>
<gene>
    <name evidence="4" type="ORF">SAMN05660299_00385</name>
</gene>
<dbReference type="Pfam" id="PF13505">
    <property type="entry name" value="OMP_b-brl"/>
    <property type="match status" value="1"/>
</dbReference>
<feature type="chain" id="PRO_5011741837" evidence="2">
    <location>
        <begin position="23"/>
        <end position="211"/>
    </location>
</feature>
<feature type="signal peptide" evidence="2">
    <location>
        <begin position="1"/>
        <end position="22"/>
    </location>
</feature>